<dbReference type="RefSeq" id="WP_101535337.1">
    <property type="nucleotide sequence ID" value="NZ_JBFHIU010000063.1"/>
</dbReference>
<feature type="region of interest" description="Disordered" evidence="1">
    <location>
        <begin position="72"/>
        <end position="113"/>
    </location>
</feature>
<evidence type="ECO:0000313" key="4">
    <source>
        <dbReference type="Proteomes" id="UP000234881"/>
    </source>
</evidence>
<dbReference type="AlphaFoldDB" id="A0A2N5XMC2"/>
<evidence type="ECO:0000313" key="3">
    <source>
        <dbReference type="EMBL" id="PLW75635.1"/>
    </source>
</evidence>
<sequence>MNIVSRALLIASFIAPIIGSVVPASAMTNQEWQAYKRDCAGRGGTAGVHADGSPGCHIGAIAKVKKGFKTNVSPSRTYRSGSGAGKANFQDLSMKPPRPPKDGSPKPILLPVK</sequence>
<comment type="caution">
    <text evidence="3">The sequence shown here is derived from an EMBL/GenBank/DDBJ whole genome shotgun (WGS) entry which is preliminary data.</text>
</comment>
<name>A0A2N5XMC2_9HYPH</name>
<dbReference type="EMBL" id="PKUQ01000047">
    <property type="protein sequence ID" value="PLW75635.1"/>
    <property type="molecule type" value="Genomic_DNA"/>
</dbReference>
<proteinExistence type="predicted"/>
<keyword evidence="2" id="KW-0732">Signal</keyword>
<organism evidence="3 4">
    <name type="scientific">Cohaesibacter celericrescens</name>
    <dbReference type="NCBI Taxonomy" id="2067669"/>
    <lineage>
        <taxon>Bacteria</taxon>
        <taxon>Pseudomonadati</taxon>
        <taxon>Pseudomonadota</taxon>
        <taxon>Alphaproteobacteria</taxon>
        <taxon>Hyphomicrobiales</taxon>
        <taxon>Cohaesibacteraceae</taxon>
    </lineage>
</organism>
<protein>
    <submittedName>
        <fullName evidence="3">Uncharacterized protein</fullName>
    </submittedName>
</protein>
<feature type="chain" id="PRO_5014904969" evidence="2">
    <location>
        <begin position="27"/>
        <end position="113"/>
    </location>
</feature>
<gene>
    <name evidence="3" type="ORF">C0081_18470</name>
</gene>
<feature type="signal peptide" evidence="2">
    <location>
        <begin position="1"/>
        <end position="26"/>
    </location>
</feature>
<reference evidence="3 4" key="1">
    <citation type="submission" date="2018-01" db="EMBL/GenBank/DDBJ databases">
        <title>The draft genome sequence of Cohaesibacter sp. H1304.</title>
        <authorList>
            <person name="Wang N.-N."/>
            <person name="Du Z.-J."/>
        </authorList>
    </citation>
    <scope>NUCLEOTIDE SEQUENCE [LARGE SCALE GENOMIC DNA]</scope>
    <source>
        <strain evidence="3 4">H1304</strain>
    </source>
</reference>
<accession>A0A2N5XMC2</accession>
<evidence type="ECO:0000256" key="2">
    <source>
        <dbReference type="SAM" id="SignalP"/>
    </source>
</evidence>
<dbReference type="Proteomes" id="UP000234881">
    <property type="component" value="Unassembled WGS sequence"/>
</dbReference>
<keyword evidence="4" id="KW-1185">Reference proteome</keyword>
<evidence type="ECO:0000256" key="1">
    <source>
        <dbReference type="SAM" id="MobiDB-lite"/>
    </source>
</evidence>